<accession>A0A934KFR9</accession>
<dbReference type="Proteomes" id="UP000614410">
    <property type="component" value="Unassembled WGS sequence"/>
</dbReference>
<evidence type="ECO:0000259" key="2">
    <source>
        <dbReference type="Pfam" id="PF13451"/>
    </source>
</evidence>
<dbReference type="NCBIfam" id="TIGR04272">
    <property type="entry name" value="cxxc_cxxc_Mbark"/>
    <property type="match status" value="1"/>
</dbReference>
<feature type="region of interest" description="Disordered" evidence="1">
    <location>
        <begin position="57"/>
        <end position="91"/>
    </location>
</feature>
<dbReference type="Pfam" id="PF13451">
    <property type="entry name" value="zf_Tbcl"/>
    <property type="match status" value="1"/>
</dbReference>
<sequence>MTGRRKRPGGGPWRVPVDQTLRCRECGVDFIWTEGEQEFFASRGLTNPPSRCPSCRAARRAANGGSSGGGGGGGGYGGGGGGGGYGGARSSGPRQMYEVTCAGCGGIARVPFQPRGDKPVYCSDCFRPSGR</sequence>
<dbReference type="AlphaFoldDB" id="A0A934KFR9"/>
<dbReference type="InterPro" id="IPR026363">
    <property type="entry name" value="CxxC-x17-CxxC_dom"/>
</dbReference>
<evidence type="ECO:0000313" key="4">
    <source>
        <dbReference type="EMBL" id="MBJ7609704.1"/>
    </source>
</evidence>
<name>A0A934KFR9_9BACT</name>
<dbReference type="EMBL" id="JAEKNN010000051">
    <property type="protein sequence ID" value="MBJ7609704.1"/>
    <property type="molecule type" value="Genomic_DNA"/>
</dbReference>
<evidence type="ECO:0000259" key="3">
    <source>
        <dbReference type="Pfam" id="PF23477"/>
    </source>
</evidence>
<gene>
    <name evidence="4" type="ORF">JF887_09810</name>
</gene>
<feature type="compositionally biased region" description="Gly residues" evidence="1">
    <location>
        <begin position="65"/>
        <end position="89"/>
    </location>
</feature>
<evidence type="ECO:0000313" key="5">
    <source>
        <dbReference type="Proteomes" id="UP000614410"/>
    </source>
</evidence>
<comment type="caution">
    <text evidence="4">The sequence shown here is derived from an EMBL/GenBank/DDBJ whole genome shotgun (WGS) entry which is preliminary data.</text>
</comment>
<reference evidence="4 5" key="1">
    <citation type="submission" date="2020-10" db="EMBL/GenBank/DDBJ databases">
        <title>Ca. Dormibacterota MAGs.</title>
        <authorList>
            <person name="Montgomery K."/>
        </authorList>
    </citation>
    <scope>NUCLEOTIDE SEQUENCE [LARGE SCALE GENOMIC DNA]</scope>
    <source>
        <strain evidence="4">Mitchell_Peninsula_5</strain>
    </source>
</reference>
<feature type="domain" description="Probable zinc-binding" evidence="2">
    <location>
        <begin position="18"/>
        <end position="63"/>
    </location>
</feature>
<organism evidence="4 5">
    <name type="scientific">Candidatus Amunia macphersoniae</name>
    <dbReference type="NCBI Taxonomy" id="3127014"/>
    <lineage>
        <taxon>Bacteria</taxon>
        <taxon>Bacillati</taxon>
        <taxon>Candidatus Dormiibacterota</taxon>
        <taxon>Candidatus Dormibacteria</taxon>
        <taxon>Candidatus Aeolococcales</taxon>
        <taxon>Candidatus Aeolococcaceae</taxon>
        <taxon>Candidatus Amunia</taxon>
    </lineage>
</organism>
<proteinExistence type="predicted"/>
<dbReference type="Pfam" id="PF23477">
    <property type="entry name" value="zf_Tbcl_2"/>
    <property type="match status" value="1"/>
</dbReference>
<dbReference type="InterPro" id="IPR025306">
    <property type="entry name" value="Zn-bnd_dom_prob"/>
</dbReference>
<evidence type="ECO:0000256" key="1">
    <source>
        <dbReference type="SAM" id="MobiDB-lite"/>
    </source>
</evidence>
<protein>
    <submittedName>
        <fullName evidence="4">Zinc-ribbon domain containing protein</fullName>
    </submittedName>
</protein>
<feature type="domain" description="CxxC-x17-CxxC" evidence="3">
    <location>
        <begin position="94"/>
        <end position="128"/>
    </location>
</feature>